<dbReference type="EMBL" id="LCEK01000044">
    <property type="protein sequence ID" value="KKS70777.1"/>
    <property type="molecule type" value="Genomic_DNA"/>
</dbReference>
<organism evidence="3 4">
    <name type="scientific">Candidatus Magasanikbacteria bacterium GW2011_GWE2_42_7</name>
    <dbReference type="NCBI Taxonomy" id="1619052"/>
    <lineage>
        <taxon>Bacteria</taxon>
        <taxon>Candidatus Magasanikiibacteriota</taxon>
    </lineage>
</organism>
<evidence type="ECO:0000256" key="2">
    <source>
        <dbReference type="SAM" id="Phobius"/>
    </source>
</evidence>
<protein>
    <recommendedName>
        <fullName evidence="5">Carboxypeptidase regulatory-like domain-containing protein</fullName>
    </recommendedName>
</protein>
<keyword evidence="2" id="KW-0812">Transmembrane</keyword>
<name>A0A0G1BBX4_9BACT</name>
<proteinExistence type="predicted"/>
<evidence type="ECO:0008006" key="5">
    <source>
        <dbReference type="Google" id="ProtNLM"/>
    </source>
</evidence>
<feature type="region of interest" description="Disordered" evidence="1">
    <location>
        <begin position="320"/>
        <end position="358"/>
    </location>
</feature>
<feature type="transmembrane region" description="Helical" evidence="2">
    <location>
        <begin position="204"/>
        <end position="222"/>
    </location>
</feature>
<reference evidence="3 4" key="1">
    <citation type="journal article" date="2015" name="Nature">
        <title>rRNA introns, odd ribosomes, and small enigmatic genomes across a large radiation of phyla.</title>
        <authorList>
            <person name="Brown C.T."/>
            <person name="Hug L.A."/>
            <person name="Thomas B.C."/>
            <person name="Sharon I."/>
            <person name="Castelle C.J."/>
            <person name="Singh A."/>
            <person name="Wilkins M.J."/>
            <person name="Williams K.H."/>
            <person name="Banfield J.F."/>
        </authorList>
    </citation>
    <scope>NUCLEOTIDE SEQUENCE [LARGE SCALE GENOMIC DNA]</scope>
</reference>
<keyword evidence="2" id="KW-0472">Membrane</keyword>
<comment type="caution">
    <text evidence="3">The sequence shown here is derived from an EMBL/GenBank/DDBJ whole genome shotgun (WGS) entry which is preliminary data.</text>
</comment>
<dbReference type="Gene3D" id="2.60.40.1120">
    <property type="entry name" value="Carboxypeptidase-like, regulatory domain"/>
    <property type="match status" value="2"/>
</dbReference>
<dbReference type="AlphaFoldDB" id="A0A0G1BBX4"/>
<dbReference type="Pfam" id="PF13620">
    <property type="entry name" value="CarboxypepD_reg"/>
    <property type="match status" value="1"/>
</dbReference>
<dbReference type="InterPro" id="IPR008969">
    <property type="entry name" value="CarboxyPept-like_regulatory"/>
</dbReference>
<keyword evidence="2" id="KW-1133">Transmembrane helix</keyword>
<dbReference type="Proteomes" id="UP000033867">
    <property type="component" value="Unassembled WGS sequence"/>
</dbReference>
<evidence type="ECO:0000313" key="3">
    <source>
        <dbReference type="EMBL" id="KKS70777.1"/>
    </source>
</evidence>
<accession>A0A0G1BBX4</accession>
<dbReference type="SUPFAM" id="SSF49464">
    <property type="entry name" value="Carboxypeptidase regulatory domain-like"/>
    <property type="match status" value="2"/>
</dbReference>
<sequence>MQEVADNPQVEKANERIVAPAVVVAGTANVAVGFQLPQFFLFLRYLFTQPLLLLRRRRQKSWGTIYGVFDKQPIDLATIRVIDNVTGNIIRSQVTDQKGRYFILLSPGTYRIDVEKKGYTQQSPILKLHASDIVYDHLYRVGSVISITEKRSELNVNIPLEPITEDIPTKDIIRLYTKGVVQYTISTIGLLMSLLSYAVSPNRFIALLVCVHIGFFYAFHMLSTKRKKTNTVGTVRNILNKKRIGRVVIRVFDATYNKLVQTLVTDRKGRYGALVGPSTYYVTYDKRGYEKKKSPTIDLSSVLTQGLGGMIARDEMLHPAAPLVPSTPGQEAPQEAHSESAPSVQDENFTDEIGPDGTLAEDAAKKLQDIAQFGKDDAS</sequence>
<evidence type="ECO:0000313" key="4">
    <source>
        <dbReference type="Proteomes" id="UP000033867"/>
    </source>
</evidence>
<feature type="transmembrane region" description="Helical" evidence="2">
    <location>
        <begin position="180"/>
        <end position="198"/>
    </location>
</feature>
<evidence type="ECO:0000256" key="1">
    <source>
        <dbReference type="SAM" id="MobiDB-lite"/>
    </source>
</evidence>
<gene>
    <name evidence="3" type="ORF">UV42_C0044G0002</name>
</gene>